<name>A0A3P3ZR02_9ZZZZ</name>
<evidence type="ECO:0000313" key="1">
    <source>
        <dbReference type="EMBL" id="VAY89205.1"/>
    </source>
</evidence>
<accession>A0A3P3ZR02</accession>
<keyword evidence="1" id="KW-0378">Hydrolase</keyword>
<sequence length="91" mass="10243">MCLAGFPPKFVFAYEPPRLTTDNVLENLLDAHGVQSILTRNGNDIITQAPSWMRQTERLKLIGTALYPFDNLADHYISNVIKSIRALDTPL</sequence>
<dbReference type="EMBL" id="UOYP01000531">
    <property type="protein sequence ID" value="VAY89205.1"/>
    <property type="molecule type" value="Genomic_DNA"/>
</dbReference>
<reference evidence="1" key="1">
    <citation type="submission" date="2018-10" db="EMBL/GenBank/DDBJ databases">
        <authorList>
            <person name="Plewniak F."/>
        </authorList>
    </citation>
    <scope>NUCLEOTIDE SEQUENCE</scope>
</reference>
<dbReference type="EC" id="3.1.1.3" evidence="1"/>
<dbReference type="AlphaFoldDB" id="A0A3P3ZR02"/>
<organism evidence="1">
    <name type="scientific">mine drainage metagenome</name>
    <dbReference type="NCBI Taxonomy" id="410659"/>
    <lineage>
        <taxon>unclassified sequences</taxon>
        <taxon>metagenomes</taxon>
        <taxon>ecological metagenomes</taxon>
    </lineage>
</organism>
<dbReference type="GO" id="GO:0004806">
    <property type="term" value="F:triacylglycerol lipase activity"/>
    <property type="evidence" value="ECO:0007669"/>
    <property type="project" value="UniProtKB-EC"/>
</dbReference>
<protein>
    <submittedName>
        <fullName evidence="1">Lipase, class 3</fullName>
        <ecNumber evidence="1">3.1.1.3</ecNumber>
    </submittedName>
</protein>
<proteinExistence type="predicted"/>
<gene>
    <name evidence="1" type="ORF">CARN8_5770001</name>
</gene>